<organism evidence="3 4">
    <name type="scientific">Bradyrhizobium erythrophlei</name>
    <dbReference type="NCBI Taxonomy" id="1437360"/>
    <lineage>
        <taxon>Bacteria</taxon>
        <taxon>Pseudomonadati</taxon>
        <taxon>Pseudomonadota</taxon>
        <taxon>Alphaproteobacteria</taxon>
        <taxon>Hyphomicrobiales</taxon>
        <taxon>Nitrobacteraceae</taxon>
        <taxon>Bradyrhizobium</taxon>
    </lineage>
</organism>
<evidence type="ECO:0000313" key="3">
    <source>
        <dbReference type="EMBL" id="SHG80813.1"/>
    </source>
</evidence>
<dbReference type="AlphaFoldDB" id="A0A1M5MVN2"/>
<feature type="signal peptide" evidence="2">
    <location>
        <begin position="1"/>
        <end position="21"/>
    </location>
</feature>
<proteinExistence type="predicted"/>
<protein>
    <submittedName>
        <fullName evidence="3">Uncharacterized protein</fullName>
    </submittedName>
</protein>
<name>A0A1M5MVN2_9BRAD</name>
<dbReference type="EMBL" id="LT670818">
    <property type="protein sequence ID" value="SHG80813.1"/>
    <property type="molecule type" value="Genomic_DNA"/>
</dbReference>
<gene>
    <name evidence="3" type="ORF">SAMN05444169_4241</name>
</gene>
<dbReference type="OrthoDB" id="7306240at2"/>
<dbReference type="Proteomes" id="UP000190675">
    <property type="component" value="Chromosome I"/>
</dbReference>
<feature type="chain" id="PRO_5012115686" evidence="2">
    <location>
        <begin position="22"/>
        <end position="113"/>
    </location>
</feature>
<sequence length="113" mass="12418">MARTTALMVFVLAFVPIAASAKDTRFWNLTANTITSLQLSPAGKNDWGRNQADNDRDGTVDHDERLKITDTAPGIYDVKFADKSGRTCVVPNIEVRTGAVFTIEEKTLKDCAK</sequence>
<feature type="region of interest" description="Disordered" evidence="1">
    <location>
        <begin position="40"/>
        <end position="60"/>
    </location>
</feature>
<evidence type="ECO:0000256" key="1">
    <source>
        <dbReference type="SAM" id="MobiDB-lite"/>
    </source>
</evidence>
<evidence type="ECO:0000256" key="2">
    <source>
        <dbReference type="SAM" id="SignalP"/>
    </source>
</evidence>
<reference evidence="3 4" key="1">
    <citation type="submission" date="2016-11" db="EMBL/GenBank/DDBJ databases">
        <authorList>
            <person name="Jaros S."/>
            <person name="Januszkiewicz K."/>
            <person name="Wedrychowicz H."/>
        </authorList>
    </citation>
    <scope>NUCLEOTIDE SEQUENCE [LARGE SCALE GENOMIC DNA]</scope>
    <source>
        <strain evidence="3 4">GAS242</strain>
    </source>
</reference>
<accession>A0A1M5MVN2</accession>
<keyword evidence="2" id="KW-0732">Signal</keyword>
<evidence type="ECO:0000313" key="4">
    <source>
        <dbReference type="Proteomes" id="UP000190675"/>
    </source>
</evidence>